<proteinExistence type="predicted"/>
<dbReference type="EMBL" id="CP115541">
    <property type="protein sequence ID" value="WNH53930.1"/>
    <property type="molecule type" value="Genomic_DNA"/>
</dbReference>
<sequence>MNNYASPLPPSGTIYPERPQGTLSHGDLRPQHGATGTLPHATMQELNRKLAMLAEEGARMEAELEVAEQTLHGQRELQAVQQDHASAPTLFSISGGLHVDDNPVPEATLKVRRAEKALAKLQKQKAALLKEREQLINAHLKRMRKLEGKLQQLTSSQGISAVSSRH</sequence>
<keyword evidence="1" id="KW-0175">Coiled coil</keyword>
<evidence type="ECO:0000313" key="3">
    <source>
        <dbReference type="EMBL" id="WNH53930.1"/>
    </source>
</evidence>
<evidence type="ECO:0008006" key="5">
    <source>
        <dbReference type="Google" id="ProtNLM"/>
    </source>
</evidence>
<protein>
    <recommendedName>
        <fullName evidence="5">Transposase</fullName>
    </recommendedName>
</protein>
<keyword evidence="4" id="KW-1185">Reference proteome</keyword>
<name>A0ABY9YU12_9GAMM</name>
<evidence type="ECO:0000256" key="1">
    <source>
        <dbReference type="SAM" id="Coils"/>
    </source>
</evidence>
<evidence type="ECO:0000256" key="2">
    <source>
        <dbReference type="SAM" id="MobiDB-lite"/>
    </source>
</evidence>
<evidence type="ECO:0000313" key="4">
    <source>
        <dbReference type="Proteomes" id="UP001302072"/>
    </source>
</evidence>
<reference evidence="3 4" key="1">
    <citation type="submission" date="2022-12" db="EMBL/GenBank/DDBJ databases">
        <title>Two new species, Stenotrophomonas aracearum and Stenotrophomonas oahuensis, isolated from Anthurium (Araceae family) in Hawaii.</title>
        <authorList>
            <person name="Chunag S.C."/>
            <person name="Dobhal S."/>
            <person name="Alvarez A."/>
            <person name="Arif M."/>
        </authorList>
    </citation>
    <scope>NUCLEOTIDE SEQUENCE [LARGE SCALE GENOMIC DNA]</scope>
    <source>
        <strain evidence="3 4">A5586</strain>
    </source>
</reference>
<gene>
    <name evidence="3" type="ORF">PDM29_06505</name>
</gene>
<dbReference type="Proteomes" id="UP001302072">
    <property type="component" value="Chromosome"/>
</dbReference>
<accession>A0ABY9YU12</accession>
<dbReference type="RefSeq" id="WP_311193053.1">
    <property type="nucleotide sequence ID" value="NZ_CP115541.1"/>
</dbReference>
<feature type="coiled-coil region" evidence="1">
    <location>
        <begin position="104"/>
        <end position="156"/>
    </location>
</feature>
<organism evidence="3 4">
    <name type="scientific">Stenotrophomonas oahuensis</name>
    <dbReference type="NCBI Taxonomy" id="3003271"/>
    <lineage>
        <taxon>Bacteria</taxon>
        <taxon>Pseudomonadati</taxon>
        <taxon>Pseudomonadota</taxon>
        <taxon>Gammaproteobacteria</taxon>
        <taxon>Lysobacterales</taxon>
        <taxon>Lysobacteraceae</taxon>
        <taxon>Stenotrophomonas</taxon>
    </lineage>
</organism>
<feature type="coiled-coil region" evidence="1">
    <location>
        <begin position="43"/>
        <end position="70"/>
    </location>
</feature>
<feature type="region of interest" description="Disordered" evidence="2">
    <location>
        <begin position="1"/>
        <end position="37"/>
    </location>
</feature>